<dbReference type="SUPFAM" id="SSF81324">
    <property type="entry name" value="Voltage-gated potassium channels"/>
    <property type="match status" value="1"/>
</dbReference>
<dbReference type="GO" id="GO:0030001">
    <property type="term" value="P:metal ion transport"/>
    <property type="evidence" value="ECO:0007669"/>
    <property type="project" value="TreeGrafter"/>
</dbReference>
<organism evidence="8 9">
    <name type="scientific">Macrostomum lignano</name>
    <dbReference type="NCBI Taxonomy" id="282301"/>
    <lineage>
        <taxon>Eukaryota</taxon>
        <taxon>Metazoa</taxon>
        <taxon>Spiralia</taxon>
        <taxon>Lophotrochozoa</taxon>
        <taxon>Platyhelminthes</taxon>
        <taxon>Rhabditophora</taxon>
        <taxon>Macrostomorpha</taxon>
        <taxon>Macrostomida</taxon>
        <taxon>Macrostomidae</taxon>
        <taxon>Macrostomum</taxon>
    </lineage>
</organism>
<dbReference type="PANTHER" id="PTHR13800:SF1">
    <property type="entry name" value="TRANSIENT RECEPTOR POTENTIAL CATION CHANNEL TRPM"/>
    <property type="match status" value="1"/>
</dbReference>
<evidence type="ECO:0000256" key="1">
    <source>
        <dbReference type="ARBA" id="ARBA00004141"/>
    </source>
</evidence>
<dbReference type="Gene3D" id="1.20.120.350">
    <property type="entry name" value="Voltage-gated potassium channels. Chain C"/>
    <property type="match status" value="1"/>
</dbReference>
<proteinExistence type="predicted"/>
<evidence type="ECO:0000256" key="2">
    <source>
        <dbReference type="ARBA" id="ARBA00022692"/>
    </source>
</evidence>
<feature type="transmembrane region" description="Helical" evidence="6">
    <location>
        <begin position="323"/>
        <end position="343"/>
    </location>
</feature>
<evidence type="ECO:0000259" key="7">
    <source>
        <dbReference type="Pfam" id="PF00520"/>
    </source>
</evidence>
<feature type="transmembrane region" description="Helical" evidence="6">
    <location>
        <begin position="412"/>
        <end position="434"/>
    </location>
</feature>
<dbReference type="InterPro" id="IPR027359">
    <property type="entry name" value="Volt_channel_dom_sf"/>
</dbReference>
<evidence type="ECO:0000313" key="8">
    <source>
        <dbReference type="Proteomes" id="UP000095280"/>
    </source>
</evidence>
<keyword evidence="3 6" id="KW-1133">Transmembrane helix</keyword>
<reference evidence="9" key="1">
    <citation type="submission" date="2016-11" db="UniProtKB">
        <authorList>
            <consortium name="WormBaseParasite"/>
        </authorList>
    </citation>
    <scope>IDENTIFICATION</scope>
</reference>
<feature type="region of interest" description="Disordered" evidence="5">
    <location>
        <begin position="158"/>
        <end position="178"/>
    </location>
</feature>
<comment type="subcellular location">
    <subcellularLocation>
        <location evidence="1">Membrane</location>
        <topology evidence="1">Multi-pass membrane protein</topology>
    </subcellularLocation>
</comment>
<feature type="compositionally biased region" description="Acidic residues" evidence="5">
    <location>
        <begin position="161"/>
        <end position="172"/>
    </location>
</feature>
<dbReference type="AlphaFoldDB" id="A0A1I8FQB4"/>
<feature type="transmembrane region" description="Helical" evidence="6">
    <location>
        <begin position="285"/>
        <end position="302"/>
    </location>
</feature>
<name>A0A1I8FQB4_9PLAT</name>
<dbReference type="GO" id="GO:0005261">
    <property type="term" value="F:monoatomic cation channel activity"/>
    <property type="evidence" value="ECO:0007669"/>
    <property type="project" value="TreeGrafter"/>
</dbReference>
<sequence>QSDLEPLMLQVLLANQLSAKLSACLNALLENDIDKGIREVMSTGLLCALLLRRLAQATDSVQERERAQIARRQIREPLRWRAQRRDSDAQRRTQAKTCLVLVRPVPHLEGASAFEIGRAEGQSLSFIAHGSCQTVLDLMWRGGVTKRGYRGAQPAIAESAEFPDDAQPDEEVPSTSSTLAASTAALASSTAPPPPTSSSVMAAAARTTRLGDPGAARASSRASPAGCYPRTPAGQRNSCQRFVCDTYEFYSTPVIRFMYTSFAYAIFLALFTYVLLFAMGNSLQSWGAFHVILAVFVLSFLIEEAKQVLISGRSLADYLSTGWNLMDIVAIATFLLAGLVFGLRLVPGLADPVIIGPDSGSVSMLRICRILLGVSLFLNFCRLLPELLSPHHGEHTGQRQVVMIQTMIIQDLVPFMVIFLVFVLGYGIFAWSTLFPLTYPTFTEAFETINSMLKLAYFQTFGELKTDFISGEAATLC</sequence>
<dbReference type="GO" id="GO:0005886">
    <property type="term" value="C:plasma membrane"/>
    <property type="evidence" value="ECO:0007669"/>
    <property type="project" value="TreeGrafter"/>
</dbReference>
<dbReference type="WBParaSite" id="maker-unitig_44247-snap-gene-0.2-mRNA-1">
    <property type="protein sequence ID" value="maker-unitig_44247-snap-gene-0.2-mRNA-1"/>
    <property type="gene ID" value="maker-unitig_44247-snap-gene-0.2"/>
</dbReference>
<keyword evidence="4 6" id="KW-0472">Membrane</keyword>
<dbReference type="Proteomes" id="UP000095280">
    <property type="component" value="Unplaced"/>
</dbReference>
<dbReference type="InterPro" id="IPR050927">
    <property type="entry name" value="TRPM"/>
</dbReference>
<evidence type="ECO:0000256" key="6">
    <source>
        <dbReference type="SAM" id="Phobius"/>
    </source>
</evidence>
<accession>A0A1I8FQB4</accession>
<feature type="domain" description="Ion transport" evidence="7">
    <location>
        <begin position="260"/>
        <end position="435"/>
    </location>
</feature>
<protein>
    <submittedName>
        <fullName evidence="9">Ion_trans domain-containing protein</fullName>
    </submittedName>
</protein>
<dbReference type="PANTHER" id="PTHR13800">
    <property type="entry name" value="TRANSIENT RECEPTOR POTENTIAL CATION CHANNEL, SUBFAMILY M, MEMBER 6"/>
    <property type="match status" value="1"/>
</dbReference>
<dbReference type="Pfam" id="PF00520">
    <property type="entry name" value="Ion_trans"/>
    <property type="match status" value="1"/>
</dbReference>
<dbReference type="InterPro" id="IPR005821">
    <property type="entry name" value="Ion_trans_dom"/>
</dbReference>
<evidence type="ECO:0000256" key="4">
    <source>
        <dbReference type="ARBA" id="ARBA00023136"/>
    </source>
</evidence>
<feature type="transmembrane region" description="Helical" evidence="6">
    <location>
        <begin position="257"/>
        <end position="279"/>
    </location>
</feature>
<evidence type="ECO:0000313" key="9">
    <source>
        <dbReference type="WBParaSite" id="maker-unitig_44247-snap-gene-0.2-mRNA-1"/>
    </source>
</evidence>
<keyword evidence="8" id="KW-1185">Reference proteome</keyword>
<evidence type="ECO:0000256" key="5">
    <source>
        <dbReference type="SAM" id="MobiDB-lite"/>
    </source>
</evidence>
<evidence type="ECO:0000256" key="3">
    <source>
        <dbReference type="ARBA" id="ARBA00022989"/>
    </source>
</evidence>
<keyword evidence="2 6" id="KW-0812">Transmembrane</keyword>